<dbReference type="PANTHER" id="PTHR20919:SF0">
    <property type="entry name" value="HOMOSERINE O-SUCCINYLTRANSFERASE"/>
    <property type="match status" value="1"/>
</dbReference>
<organism evidence="6 7">
    <name type="scientific">Marinobacterium rhizophilum</name>
    <dbReference type="NCBI Taxonomy" id="420402"/>
    <lineage>
        <taxon>Bacteria</taxon>
        <taxon>Pseudomonadati</taxon>
        <taxon>Pseudomonadota</taxon>
        <taxon>Gammaproteobacteria</taxon>
        <taxon>Oceanospirillales</taxon>
        <taxon>Oceanospirillaceae</taxon>
        <taxon>Marinobacterium</taxon>
    </lineage>
</organism>
<dbReference type="EC" id="2.3.1.46" evidence="5"/>
<keyword evidence="2 5" id="KW-0028">Amino-acid biosynthesis</keyword>
<dbReference type="PIRSF" id="PIRSF000450">
    <property type="entry name" value="H_ser_succinyltr"/>
    <property type="match status" value="1"/>
</dbReference>
<evidence type="ECO:0000256" key="5">
    <source>
        <dbReference type="HAMAP-Rule" id="MF_00295"/>
    </source>
</evidence>
<comment type="catalytic activity">
    <reaction evidence="5">
        <text>L-homoserine + succinyl-CoA = O-succinyl-L-homoserine + CoA</text>
        <dbReference type="Rhea" id="RHEA:22008"/>
        <dbReference type="ChEBI" id="CHEBI:57287"/>
        <dbReference type="ChEBI" id="CHEBI:57292"/>
        <dbReference type="ChEBI" id="CHEBI:57476"/>
        <dbReference type="ChEBI" id="CHEBI:57661"/>
        <dbReference type="EC" id="2.3.1.46"/>
    </reaction>
</comment>
<dbReference type="InterPro" id="IPR033752">
    <property type="entry name" value="MetA_family"/>
</dbReference>
<feature type="binding site" evidence="5">
    <location>
        <position position="163"/>
    </location>
    <ligand>
        <name>substrate</name>
    </ligand>
</feature>
<dbReference type="Pfam" id="PF04204">
    <property type="entry name" value="HTS"/>
    <property type="match status" value="1"/>
</dbReference>
<evidence type="ECO:0000313" key="7">
    <source>
        <dbReference type="Proteomes" id="UP001058461"/>
    </source>
</evidence>
<keyword evidence="3 5" id="KW-0808">Transferase</keyword>
<dbReference type="InterPro" id="IPR005697">
    <property type="entry name" value="HST_MetA"/>
</dbReference>
<dbReference type="RefSeq" id="WP_255853590.1">
    <property type="nucleotide sequence ID" value="NZ_CP073347.1"/>
</dbReference>
<dbReference type="SUPFAM" id="SSF52317">
    <property type="entry name" value="Class I glutamine amidotransferase-like"/>
    <property type="match status" value="1"/>
</dbReference>
<dbReference type="InterPro" id="IPR029062">
    <property type="entry name" value="Class_I_gatase-like"/>
</dbReference>
<feature type="site" description="Important for substrate specificity" evidence="5">
    <location>
        <position position="192"/>
    </location>
</feature>
<dbReference type="Gene3D" id="3.40.50.880">
    <property type="match status" value="1"/>
</dbReference>
<dbReference type="PANTHER" id="PTHR20919">
    <property type="entry name" value="HOMOSERINE O-SUCCINYLTRANSFERASE"/>
    <property type="match status" value="1"/>
</dbReference>
<evidence type="ECO:0000256" key="3">
    <source>
        <dbReference type="ARBA" id="ARBA00022679"/>
    </source>
</evidence>
<evidence type="ECO:0000256" key="2">
    <source>
        <dbReference type="ARBA" id="ARBA00022605"/>
    </source>
</evidence>
<name>A0ABY5HIX6_9GAMM</name>
<reference evidence="6" key="1">
    <citation type="submission" date="2021-04" db="EMBL/GenBank/DDBJ databases">
        <title>Oceanospirillales bacteria with DddD are important DMSP degraders in coastal seawater.</title>
        <authorList>
            <person name="Liu J."/>
        </authorList>
    </citation>
    <scope>NUCLEOTIDE SEQUENCE</scope>
    <source>
        <strain evidence="6">D13-1</strain>
    </source>
</reference>
<dbReference type="Proteomes" id="UP001058461">
    <property type="component" value="Chromosome"/>
</dbReference>
<evidence type="ECO:0000313" key="6">
    <source>
        <dbReference type="EMBL" id="UTW11553.1"/>
    </source>
</evidence>
<proteinExistence type="inferred from homology"/>
<feature type="binding site" evidence="5">
    <location>
        <position position="192"/>
    </location>
    <ligand>
        <name>substrate</name>
    </ligand>
</feature>
<feature type="active site" description="Proton acceptor" evidence="5">
    <location>
        <position position="235"/>
    </location>
</feature>
<protein>
    <recommendedName>
        <fullName evidence="5">Homoserine O-succinyltransferase</fullName>
        <shortName evidence="5">HST</shortName>
        <ecNumber evidence="5">2.3.1.46</ecNumber>
    </recommendedName>
    <alternativeName>
        <fullName evidence="5">Homoserine transsuccinylase</fullName>
        <shortName evidence="5">HTS</shortName>
    </alternativeName>
</protein>
<dbReference type="CDD" id="cd03131">
    <property type="entry name" value="GATase1_HTS"/>
    <property type="match status" value="1"/>
</dbReference>
<evidence type="ECO:0000256" key="4">
    <source>
        <dbReference type="ARBA" id="ARBA00023315"/>
    </source>
</evidence>
<comment type="subcellular location">
    <subcellularLocation>
        <location evidence="5">Cytoplasm</location>
    </subcellularLocation>
</comment>
<comment type="similarity">
    <text evidence="5">Belongs to the MetA family.</text>
</comment>
<keyword evidence="1 5" id="KW-0963">Cytoplasm</keyword>
<dbReference type="GO" id="GO:0008899">
    <property type="term" value="F:homoserine O-succinyltransferase activity"/>
    <property type="evidence" value="ECO:0007669"/>
    <property type="project" value="UniProtKB-EC"/>
</dbReference>
<keyword evidence="4 5" id="KW-0012">Acyltransferase</keyword>
<comment type="caution">
    <text evidence="5">Lacks conserved residue(s) required for the propagation of feature annotation.</text>
</comment>
<dbReference type="NCBIfam" id="TIGR01001">
    <property type="entry name" value="metA"/>
    <property type="match status" value="1"/>
</dbReference>
<dbReference type="HAMAP" id="MF_00295">
    <property type="entry name" value="MetA_acyltransf"/>
    <property type="match status" value="1"/>
</dbReference>
<keyword evidence="5" id="KW-0486">Methionine biosynthesis</keyword>
<feature type="active site" evidence="5">
    <location>
        <position position="237"/>
    </location>
</feature>
<keyword evidence="7" id="KW-1185">Reference proteome</keyword>
<dbReference type="EMBL" id="CP073347">
    <property type="protein sequence ID" value="UTW11553.1"/>
    <property type="molecule type" value="Genomic_DNA"/>
</dbReference>
<evidence type="ECO:0000256" key="1">
    <source>
        <dbReference type="ARBA" id="ARBA00022490"/>
    </source>
</evidence>
<feature type="site" description="Important for acyl-CoA specificity" evidence="5">
    <location>
        <position position="111"/>
    </location>
</feature>
<feature type="active site" description="Acyl-thioester intermediate" evidence="5">
    <location>
        <position position="142"/>
    </location>
</feature>
<comment type="pathway">
    <text evidence="5">Amino-acid biosynthesis; L-methionine biosynthesis via de novo pathway; O-succinyl-L-homoserine from L-homoserine: step 1/1.</text>
</comment>
<sequence length="310" mass="35688">MPIKIPDQLPAADLLRSENIFVMSESRAMHQDVRPLKVLILNLMPKKIETENQLVRLLSNTPLQVGIEFLRVDNRESRHTPAEHLDSFYRNFDEVRDNNYDGLIITGAPLGLVSFEDVLYWDQVEEIIQWSRQHVSSTLFLCWAAQAGLKVLYDLPKRTREQKLSGVYEHQTQLASDPLVRGFDDSFWAPHSRNADFPVDFIHEHTDLRILASSDSAGSYLMASPDRRQVYLTGHPEYDAMTLAQEYQRDVLAGLNPALPENYFPGDDAEQAPQNRWRSHGNLVIANWLNYYVYQITPFDLSVMATRIDD</sequence>
<accession>A0ABY5HIX6</accession>
<comment type="function">
    <text evidence="5">Transfers a succinyl group from succinyl-CoA to L-homoserine, forming succinyl-L-homoserine.</text>
</comment>
<feature type="binding site" evidence="5">
    <location>
        <position position="249"/>
    </location>
    <ligand>
        <name>substrate</name>
    </ligand>
</feature>
<gene>
    <name evidence="6" type="primary">metA</name>
    <name evidence="5" type="synonym">metAS</name>
    <name evidence="6" type="ORF">KDW95_20230</name>
</gene>